<reference evidence="2 3" key="1">
    <citation type="submission" date="2024-08" db="EMBL/GenBank/DDBJ databases">
        <title>The draft genome of Apodemus speciosus.</title>
        <authorList>
            <person name="Nabeshima K."/>
            <person name="Suzuki S."/>
            <person name="Onuma M."/>
        </authorList>
    </citation>
    <scope>NUCLEOTIDE SEQUENCE [LARGE SCALE GENOMIC DNA]</scope>
    <source>
        <strain evidence="2">IB14-021</strain>
    </source>
</reference>
<accession>A0ABQ0F3D4</accession>
<dbReference type="PANTHER" id="PTHR15682:SF2">
    <property type="entry name" value="UNHEALTHY RIBOSOME BIOGENESIS PROTEIN 2 HOMOLOG"/>
    <property type="match status" value="1"/>
</dbReference>
<sequence>MTVIGEIFREPDLRRSTPISYTGLGPEGAPIRVVGFEGKTVAMAAVYSGISFKLKSKTTSWEDKLKLAHFAWISHQCFLPNKEQVLLDWARQSLVAFYKKKLELQEDIVERLWIYVDNILHSKKLQNLLKNGKTINLQISLVKIINERIEEFSLSGSQRNICAILSCCQGILSAPALAVIYTAKPELIVTLLSQLCWSACRQPEGAMTAKLFEVIHLALDHYLKLQQQQANPRRVFGDMTSHLFQPCLVLRHLLLGGTWTQASQGQQWQVLSRDIRSKIDAVLRGGVFRHDLLSSYKEELLEQHQENIKMGVLKSLLTPMETVIARLVEPDYVKSDIHALVVASSVSLLYRLFLESYLKEENQFLCFQVLPRLFGCLQISHLQEGQIEALSISDWTTELLTVEQLLNSVATGNIYNVATDRIRHAETQFHFYRRVAELLINHSQASVPAWFRCLKILISLNHLILEPDLDDLLSSAWIDAEITEFRAKKAQEVLINTVFQTYAKLRQVPQLFQEVLGVICRPAAEALRQPLLAPGLSMALCACLLELPLSQILDTWSLILDKFQSLIMPCLQSDTDMALKAMSLSSLLHCIMFNMQSLNNSMPLPIIRRTQCIMERMLRELVKPLLGLLPDLWSPEPELWQQKVSDCALLLSYTWAQVDTTLSLHCSQYYSLAISLARAALDSSNLPLLLPEVETELWKKVEKCIAQSRSLSRYCLEQLYLQKVKRTLMQSNSQSKEALQTLKFDTAHILDSSRDCLSQKTVAAWDRQVSTMNESTYPVAHWHLIVSNLTVLIPYLCMNDVRYVATVLLRTLPTNKAQGSLAHGEPHITLEKISTAILHSPLFPEMQSLHSAFLTCVIAKCSSILCSGAHNDLSLISQQLPWLFRKDYHTVVAHWETKLPKVGPEGVEPRGEIAQNFLSMVKSGFPIKLDEEQLKGLLELLEVISALRLDSLSSSYHVHLFFLLFSMAVSTLGHCSCPLALQFLVKCYQLLSGLQRGRNARSVFRVMYVSDIFEAVLTSLLQASAEFQVREDDPAWLQLLQVSGVFLDQLMQMLIQGKLSLVLNFGKITAFLSRYSKEASTKELKIQNLRGKQLLLVALTKLCQSLGPCVKERRQLLEAPAALPELLQQAMMQMGAMLKLCLVSGTTGRRLPSVLLSAVPTLLEVDMSQHLRDGQPKIAQVVDIDKPLLSHVTLYQDVYTQLLEELPALSGNTQSFQAALRFLTLFLLAPELHSKESSVFASIFYSVQKVLTAVYTTTGWASPLNRAIPGSFRRNHMRKLAPKDMVAHAFNPSTTEAESEPPIAVLLIVNNTDREVEGDLVCGSRKHMEGYAGPCIPAPVTQDTEHHLGALLTQMFEAGTTEHFGMVLQSVLQGLDVTQAWRVVLCAIRLFNLLLKCPLNGEKASLLWRLCPQIITALMLQHREACQEQPVALVVIEPILEVLAILLRKGEESISNPHHVSLAFNILLTVPLEHLKPREFGSVFLKMHNVLFSILQCHSKVMLKAIPSFLNSFNRLLFSVMHEGRQKDKGSVADLPAILECARLVERMYSHITTRAEEFTTFSPFLVAQYVTEVQKVTLYPPVKNLLQEGIYLILDLCMERDIQFLRASLQSGARDVFKDLHSDYLKYHKAKHEGEKRYTA</sequence>
<dbReference type="InterPro" id="IPR018849">
    <property type="entry name" value="Urb2/Npa2_C"/>
</dbReference>
<dbReference type="InterPro" id="IPR052609">
    <property type="entry name" value="Ribosome_Biogenesis_Reg"/>
</dbReference>
<evidence type="ECO:0000313" key="2">
    <source>
        <dbReference type="EMBL" id="GAB1293793.1"/>
    </source>
</evidence>
<comment type="caution">
    <text evidence="2">The sequence shown here is derived from an EMBL/GenBank/DDBJ whole genome shotgun (WGS) entry which is preliminary data.</text>
</comment>
<gene>
    <name evidence="2" type="ORF">APTSU1_000902500</name>
</gene>
<dbReference type="Pfam" id="PF10441">
    <property type="entry name" value="Urb2"/>
    <property type="match status" value="1"/>
</dbReference>
<dbReference type="EMBL" id="BAAFST010000008">
    <property type="protein sequence ID" value="GAB1293793.1"/>
    <property type="molecule type" value="Genomic_DNA"/>
</dbReference>
<name>A0ABQ0F3D4_APOSI</name>
<evidence type="ECO:0000259" key="1">
    <source>
        <dbReference type="Pfam" id="PF10441"/>
    </source>
</evidence>
<protein>
    <submittedName>
        <fullName evidence="2">URB2 ribosome biogenesis 2 homolog (S. cerevisiae)</fullName>
    </submittedName>
</protein>
<keyword evidence="3" id="KW-1185">Reference proteome</keyword>
<dbReference type="Proteomes" id="UP001623349">
    <property type="component" value="Unassembled WGS sequence"/>
</dbReference>
<dbReference type="PANTHER" id="PTHR15682">
    <property type="entry name" value="UNHEALTHY RIBOSOME BIOGENESIS PROTEIN 2 HOMOLOG"/>
    <property type="match status" value="1"/>
</dbReference>
<organism evidence="2 3">
    <name type="scientific">Apodemus speciosus</name>
    <name type="common">Large Japanese field mouse</name>
    <dbReference type="NCBI Taxonomy" id="105296"/>
    <lineage>
        <taxon>Eukaryota</taxon>
        <taxon>Metazoa</taxon>
        <taxon>Chordata</taxon>
        <taxon>Craniata</taxon>
        <taxon>Vertebrata</taxon>
        <taxon>Euteleostomi</taxon>
        <taxon>Mammalia</taxon>
        <taxon>Eutheria</taxon>
        <taxon>Euarchontoglires</taxon>
        <taxon>Glires</taxon>
        <taxon>Rodentia</taxon>
        <taxon>Myomorpha</taxon>
        <taxon>Muroidea</taxon>
        <taxon>Muridae</taxon>
        <taxon>Murinae</taxon>
        <taxon>Apodemus</taxon>
    </lineage>
</organism>
<evidence type="ECO:0000313" key="3">
    <source>
        <dbReference type="Proteomes" id="UP001623349"/>
    </source>
</evidence>
<proteinExistence type="predicted"/>
<feature type="domain" description="Nucleolar 27S pre-rRNA processing Urb2/Npa2 C-terminal" evidence="1">
    <location>
        <begin position="1439"/>
        <end position="1633"/>
    </location>
</feature>